<dbReference type="EMBL" id="AP028055">
    <property type="protein sequence ID" value="BEG97837.1"/>
    <property type="molecule type" value="Genomic_DNA"/>
</dbReference>
<organism evidence="8 9">
    <name type="scientific">Bacteroides sedimenti</name>
    <dbReference type="NCBI Taxonomy" id="2136147"/>
    <lineage>
        <taxon>Bacteria</taxon>
        <taxon>Pseudomonadati</taxon>
        <taxon>Bacteroidota</taxon>
        <taxon>Bacteroidia</taxon>
        <taxon>Bacteroidales</taxon>
        <taxon>Bacteroidaceae</taxon>
        <taxon>Bacteroides</taxon>
    </lineage>
</organism>
<evidence type="ECO:0000313" key="9">
    <source>
        <dbReference type="Proteomes" id="UP001496674"/>
    </source>
</evidence>
<dbReference type="Gene3D" id="1.25.40.390">
    <property type="match status" value="1"/>
</dbReference>
<comment type="similarity">
    <text evidence="2">Belongs to the SusD family.</text>
</comment>
<accession>A0ABM8I6S5</accession>
<protein>
    <submittedName>
        <fullName evidence="8">Membrane protein</fullName>
    </submittedName>
</protein>
<evidence type="ECO:0000256" key="5">
    <source>
        <dbReference type="ARBA" id="ARBA00023237"/>
    </source>
</evidence>
<name>A0ABM8I6S5_9BACE</name>
<dbReference type="Pfam" id="PF07980">
    <property type="entry name" value="SusD_RagB"/>
    <property type="match status" value="1"/>
</dbReference>
<evidence type="ECO:0000259" key="6">
    <source>
        <dbReference type="Pfam" id="PF07980"/>
    </source>
</evidence>
<reference evidence="8 9" key="1">
    <citation type="submission" date="2023-04" db="EMBL/GenBank/DDBJ databases">
        <title>Draft genome sequence of acteroides sedimenti strain YN3PY1.</title>
        <authorList>
            <person name="Yoshida N."/>
        </authorList>
    </citation>
    <scope>NUCLEOTIDE SEQUENCE [LARGE SCALE GENOMIC DNA]</scope>
    <source>
        <strain evidence="8 9">YN3PY1</strain>
    </source>
</reference>
<dbReference type="RefSeq" id="WP_353332252.1">
    <property type="nucleotide sequence ID" value="NZ_AP028055.1"/>
</dbReference>
<keyword evidence="9" id="KW-1185">Reference proteome</keyword>
<keyword evidence="4" id="KW-0472">Membrane</keyword>
<gene>
    <name evidence="8" type="ORF">BSYN_01020</name>
</gene>
<dbReference type="PROSITE" id="PS51257">
    <property type="entry name" value="PROKAR_LIPOPROTEIN"/>
    <property type="match status" value="1"/>
</dbReference>
<proteinExistence type="inferred from homology"/>
<keyword evidence="3" id="KW-0732">Signal</keyword>
<evidence type="ECO:0000256" key="1">
    <source>
        <dbReference type="ARBA" id="ARBA00004442"/>
    </source>
</evidence>
<evidence type="ECO:0000259" key="7">
    <source>
        <dbReference type="Pfam" id="PF14322"/>
    </source>
</evidence>
<dbReference type="InterPro" id="IPR012944">
    <property type="entry name" value="SusD_RagB_dom"/>
</dbReference>
<evidence type="ECO:0000256" key="2">
    <source>
        <dbReference type="ARBA" id="ARBA00006275"/>
    </source>
</evidence>
<feature type="domain" description="SusD-like N-terminal" evidence="7">
    <location>
        <begin position="25"/>
        <end position="218"/>
    </location>
</feature>
<keyword evidence="5" id="KW-0998">Cell outer membrane</keyword>
<evidence type="ECO:0000256" key="4">
    <source>
        <dbReference type="ARBA" id="ARBA00023136"/>
    </source>
</evidence>
<dbReference type="InterPro" id="IPR011990">
    <property type="entry name" value="TPR-like_helical_dom_sf"/>
</dbReference>
<dbReference type="SUPFAM" id="SSF48452">
    <property type="entry name" value="TPR-like"/>
    <property type="match status" value="1"/>
</dbReference>
<dbReference type="InterPro" id="IPR033985">
    <property type="entry name" value="SusD-like_N"/>
</dbReference>
<evidence type="ECO:0000256" key="3">
    <source>
        <dbReference type="ARBA" id="ARBA00022729"/>
    </source>
</evidence>
<evidence type="ECO:0000313" key="8">
    <source>
        <dbReference type="EMBL" id="BEG97837.1"/>
    </source>
</evidence>
<dbReference type="Pfam" id="PF14322">
    <property type="entry name" value="SusD-like_3"/>
    <property type="match status" value="1"/>
</dbReference>
<dbReference type="Proteomes" id="UP001496674">
    <property type="component" value="Chromosome"/>
</dbReference>
<feature type="domain" description="RagB/SusD" evidence="6">
    <location>
        <begin position="269"/>
        <end position="585"/>
    </location>
</feature>
<comment type="subcellular location">
    <subcellularLocation>
        <location evidence="1">Cell outer membrane</location>
    </subcellularLocation>
</comment>
<sequence length="588" mass="66927">MKKTLIIYNLTAVLFTILGFTSCEDFLDQKNPAYDSEGFYTTEEGLKEGVTGAYSLLYFDMNWSVPACIVLDHYTAYGLEQDENNSIGAGGALNPDNGKIQTFWSAEYEIAARANTVIYGAEKAISQMSEEAKQYYAEARVIRAYAYYNLVSAFGDVPFFTAPVEIDQYKVGRTPKGEIIDFLIKDLNDAAVYLPWTSAQRGRVDKAVAYGLIARIGLFGGSFNVNNKAGEYFRIAADAANKVIGKRKLAQNFSDLFNLTGQAKSDVRNELLWELMYSTSGTKKLHVVGYGHSSRNYASSVRFPSSLIVDTYECADGKRIDESPLYDPKHPTLHRDPRFKYTLAGHGDTVSYTNTDGNNPLKLILNIYDDKTRFYPRKNAWYTAQNVDVTTTSPSLVNNGVGYLWRKYSDENTEQLMSSSSNIILMRYAEILLSYAEAKIELNELDESVYSAINEVRKRAGMPSVSADRKGDQNKMRQLVRRERKVELVLEGLLFVDVRRWGIGDMLNEHPSYGQPKPDIRYEGLGLTDIPNFKTDERHDLNDIPSYESYKDKLRVRDRNRYWNPKFTWWPIPRLETNRDPNLTNPDY</sequence>